<dbReference type="PROSITE" id="PS50188">
    <property type="entry name" value="B302_SPRY"/>
    <property type="match status" value="1"/>
</dbReference>
<dbReference type="SUPFAM" id="SSF48726">
    <property type="entry name" value="Immunoglobulin"/>
    <property type="match status" value="1"/>
</dbReference>
<dbReference type="InterPro" id="IPR006574">
    <property type="entry name" value="PRY"/>
</dbReference>
<dbReference type="Pfam" id="PF13765">
    <property type="entry name" value="PRY"/>
    <property type="match status" value="1"/>
</dbReference>
<feature type="domain" description="B30.2/SPRY" evidence="10">
    <location>
        <begin position="190"/>
        <end position="381"/>
    </location>
</feature>
<dbReference type="PRINTS" id="PR01407">
    <property type="entry name" value="BUTYPHLNCDUF"/>
</dbReference>
<feature type="domain" description="Ig-like" evidence="11">
    <location>
        <begin position="29"/>
        <end position="145"/>
    </location>
</feature>
<comment type="similarity">
    <text evidence="2">Belongs to the immunoglobulin superfamily. BTN/MOG family.</text>
</comment>
<evidence type="ECO:0000259" key="11">
    <source>
        <dbReference type="PROSITE" id="PS50835"/>
    </source>
</evidence>
<dbReference type="InterPro" id="IPR013106">
    <property type="entry name" value="Ig_V-set"/>
</dbReference>
<accession>A0A8B9QMS8</accession>
<dbReference type="Pfam" id="PF07686">
    <property type="entry name" value="V-set"/>
    <property type="match status" value="1"/>
</dbReference>
<dbReference type="GO" id="GO:0050852">
    <property type="term" value="P:T cell receptor signaling pathway"/>
    <property type="evidence" value="ECO:0007669"/>
    <property type="project" value="TreeGrafter"/>
</dbReference>
<dbReference type="Proteomes" id="UP000694424">
    <property type="component" value="Unplaced"/>
</dbReference>
<dbReference type="Pfam" id="PF00622">
    <property type="entry name" value="SPRY"/>
    <property type="match status" value="1"/>
</dbReference>
<evidence type="ECO:0000313" key="12">
    <source>
        <dbReference type="Ensembl" id="ENSAOWP00000028638.1"/>
    </source>
</evidence>
<evidence type="ECO:0000259" key="10">
    <source>
        <dbReference type="PROSITE" id="PS50188"/>
    </source>
</evidence>
<keyword evidence="4 9" id="KW-1133">Transmembrane helix</keyword>
<dbReference type="Gene3D" id="2.60.120.920">
    <property type="match status" value="1"/>
</dbReference>
<comment type="subcellular location">
    <subcellularLocation>
        <location evidence="1">Membrane</location>
    </subcellularLocation>
</comment>
<keyword evidence="7" id="KW-0393">Immunoglobulin domain</keyword>
<reference evidence="12" key="1">
    <citation type="submission" date="2025-08" db="UniProtKB">
        <authorList>
            <consortium name="Ensembl"/>
        </authorList>
    </citation>
    <scope>IDENTIFICATION</scope>
</reference>
<evidence type="ECO:0000256" key="1">
    <source>
        <dbReference type="ARBA" id="ARBA00004370"/>
    </source>
</evidence>
<name>A0A8B9QMS8_APTOW</name>
<dbReference type="Ensembl" id="ENSAOWT00000032444.1">
    <property type="protein sequence ID" value="ENSAOWP00000028638.1"/>
    <property type="gene ID" value="ENSAOWG00000019291.1"/>
</dbReference>
<dbReference type="InterPro" id="IPR013783">
    <property type="entry name" value="Ig-like_fold"/>
</dbReference>
<dbReference type="InterPro" id="IPR003877">
    <property type="entry name" value="SPRY_dom"/>
</dbReference>
<dbReference type="FunFam" id="2.60.40.10:FF:000183">
    <property type="entry name" value="Myelin-oligodendrocyte glycoprotein"/>
    <property type="match status" value="1"/>
</dbReference>
<dbReference type="GO" id="GO:0001817">
    <property type="term" value="P:regulation of cytokine production"/>
    <property type="evidence" value="ECO:0007669"/>
    <property type="project" value="TreeGrafter"/>
</dbReference>
<keyword evidence="13" id="KW-1185">Reference proteome</keyword>
<keyword evidence="5 9" id="KW-0472">Membrane</keyword>
<evidence type="ECO:0000256" key="6">
    <source>
        <dbReference type="ARBA" id="ARBA00023157"/>
    </source>
</evidence>
<evidence type="ECO:0000313" key="13">
    <source>
        <dbReference type="Proteomes" id="UP000694424"/>
    </source>
</evidence>
<dbReference type="InterPro" id="IPR043136">
    <property type="entry name" value="B30.2/SPRY_sf"/>
</dbReference>
<protein>
    <recommendedName>
        <fullName evidence="14">Butyrophilin subfamily 1 member A1-like</fullName>
    </recommendedName>
</protein>
<evidence type="ECO:0000256" key="5">
    <source>
        <dbReference type="ARBA" id="ARBA00023136"/>
    </source>
</evidence>
<dbReference type="AlphaFoldDB" id="A0A8B9QMS8"/>
<dbReference type="GO" id="GO:0009897">
    <property type="term" value="C:external side of plasma membrane"/>
    <property type="evidence" value="ECO:0007669"/>
    <property type="project" value="TreeGrafter"/>
</dbReference>
<evidence type="ECO:0000256" key="3">
    <source>
        <dbReference type="ARBA" id="ARBA00022692"/>
    </source>
</evidence>
<sequence length="381" mass="41988">MWFLSFCRSLDIKSPLPGFIMYFTASLIPKLEAAPFTLAGPTSPVAAVAGQGIVLPCSLHPRRSAANMTVRWTRVADVVHHYGSGQDRHEEQGPSYRGRTGLSKEGLASGSAALSITTVRHADEGQYVCFVQDGSDYERATMTLEVAAPFSLGVFPWTVALIVALVAWMGSLGLIVYLLKTKARQSAEWGKKAAELEWRRRVMPIQKADVTWDPDTAHPLLHLSADGRRVERRETPQLLSQHPGRFDTERCVLGGKGFTGGRHTWAVEVAEGGHWWAVGVAAGSVRRMGSFAFSPEDKIWAVGKLMGHHRVFTAPHPMPLPLDHVPQRIQVLLDYATGQVVFSDDDSWATIFIFPLSPSAGERLYPWLWLGEAGTHLRVCT</sequence>
<dbReference type="SUPFAM" id="SSF49899">
    <property type="entry name" value="Concanavalin A-like lectins/glucanases"/>
    <property type="match status" value="1"/>
</dbReference>
<dbReference type="GO" id="GO:0005102">
    <property type="term" value="F:signaling receptor binding"/>
    <property type="evidence" value="ECO:0007669"/>
    <property type="project" value="TreeGrafter"/>
</dbReference>
<keyword evidence="6" id="KW-1015">Disulfide bond</keyword>
<dbReference type="PROSITE" id="PS50835">
    <property type="entry name" value="IG_LIKE"/>
    <property type="match status" value="1"/>
</dbReference>
<dbReference type="PANTHER" id="PTHR24100:SF149">
    <property type="entry name" value="BG-LIKE ANTIGEN 1-RELATED"/>
    <property type="match status" value="1"/>
</dbReference>
<dbReference type="InterPro" id="IPR001870">
    <property type="entry name" value="B30.2/SPRY"/>
</dbReference>
<dbReference type="InterPro" id="IPR003879">
    <property type="entry name" value="Butyrophylin_SPRY"/>
</dbReference>
<evidence type="ECO:0000256" key="4">
    <source>
        <dbReference type="ARBA" id="ARBA00022989"/>
    </source>
</evidence>
<dbReference type="InterPro" id="IPR007110">
    <property type="entry name" value="Ig-like_dom"/>
</dbReference>
<dbReference type="PANTHER" id="PTHR24100">
    <property type="entry name" value="BUTYROPHILIN"/>
    <property type="match status" value="1"/>
</dbReference>
<feature type="transmembrane region" description="Helical" evidence="9">
    <location>
        <begin position="154"/>
        <end position="179"/>
    </location>
</feature>
<keyword evidence="3 9" id="KW-0812">Transmembrane</keyword>
<dbReference type="InterPro" id="IPR003599">
    <property type="entry name" value="Ig_sub"/>
</dbReference>
<dbReference type="SMART" id="SM00406">
    <property type="entry name" value="IGv"/>
    <property type="match status" value="1"/>
</dbReference>
<evidence type="ECO:0008006" key="14">
    <source>
        <dbReference type="Google" id="ProtNLM"/>
    </source>
</evidence>
<reference evidence="12" key="2">
    <citation type="submission" date="2025-09" db="UniProtKB">
        <authorList>
            <consortium name="Ensembl"/>
        </authorList>
    </citation>
    <scope>IDENTIFICATION</scope>
</reference>
<evidence type="ECO:0000256" key="9">
    <source>
        <dbReference type="SAM" id="Phobius"/>
    </source>
</evidence>
<evidence type="ECO:0000256" key="7">
    <source>
        <dbReference type="ARBA" id="ARBA00023319"/>
    </source>
</evidence>
<dbReference type="InterPro" id="IPR050504">
    <property type="entry name" value="IgSF_BTN/MOG"/>
</dbReference>
<dbReference type="InterPro" id="IPR013320">
    <property type="entry name" value="ConA-like_dom_sf"/>
</dbReference>
<evidence type="ECO:0000256" key="8">
    <source>
        <dbReference type="SAM" id="MobiDB-lite"/>
    </source>
</evidence>
<dbReference type="SMART" id="SM00409">
    <property type="entry name" value="IG"/>
    <property type="match status" value="1"/>
</dbReference>
<feature type="region of interest" description="Disordered" evidence="8">
    <location>
        <begin position="83"/>
        <end position="104"/>
    </location>
</feature>
<dbReference type="SMART" id="SM00589">
    <property type="entry name" value="PRY"/>
    <property type="match status" value="1"/>
</dbReference>
<dbReference type="InterPro" id="IPR036179">
    <property type="entry name" value="Ig-like_dom_sf"/>
</dbReference>
<organism evidence="12 13">
    <name type="scientific">Apteryx owenii</name>
    <name type="common">Little spotted kiwi</name>
    <dbReference type="NCBI Taxonomy" id="8824"/>
    <lineage>
        <taxon>Eukaryota</taxon>
        <taxon>Metazoa</taxon>
        <taxon>Chordata</taxon>
        <taxon>Craniata</taxon>
        <taxon>Vertebrata</taxon>
        <taxon>Euteleostomi</taxon>
        <taxon>Archelosauria</taxon>
        <taxon>Archosauria</taxon>
        <taxon>Dinosauria</taxon>
        <taxon>Saurischia</taxon>
        <taxon>Theropoda</taxon>
        <taxon>Coelurosauria</taxon>
        <taxon>Aves</taxon>
        <taxon>Palaeognathae</taxon>
        <taxon>Apterygiformes</taxon>
        <taxon>Apterygidae</taxon>
        <taxon>Apteryx</taxon>
    </lineage>
</organism>
<proteinExistence type="inferred from homology"/>
<dbReference type="Gene3D" id="2.60.40.10">
    <property type="entry name" value="Immunoglobulins"/>
    <property type="match status" value="1"/>
</dbReference>
<evidence type="ECO:0000256" key="2">
    <source>
        <dbReference type="ARBA" id="ARBA00007591"/>
    </source>
</evidence>